<comment type="caution">
    <text evidence="3">The sequence shown here is derived from an EMBL/GenBank/DDBJ whole genome shotgun (WGS) entry which is preliminary data.</text>
</comment>
<evidence type="ECO:0000256" key="1">
    <source>
        <dbReference type="SAM" id="MobiDB-lite"/>
    </source>
</evidence>
<feature type="domain" description="Spermatogenesis-associated protein 20-like TRX" evidence="2">
    <location>
        <begin position="56"/>
        <end position="197"/>
    </location>
</feature>
<accession>A0A8J5N4X9</accession>
<dbReference type="SUPFAM" id="SSF52833">
    <property type="entry name" value="Thioredoxin-like"/>
    <property type="match status" value="1"/>
</dbReference>
<dbReference type="AlphaFoldDB" id="A0A8J5N4X9"/>
<feature type="compositionally biased region" description="Low complexity" evidence="1">
    <location>
        <begin position="42"/>
        <end position="53"/>
    </location>
</feature>
<sequence>MHSKSEGKQGRGWTTMNFCTIGRWVSRVSHQPARQKFQRTMASAGEGASSASSDEQNRLASEKSPYLLQHASNPVHWYPWGDEAFSAARRENKLIFLSVGYSTCHWCHVMERESFENPDIAKIMNANFINVKVDREERPDVDKVYMTFVTASSGRGGWPMSVFLTPDLVPVAGGTYFPPEDRYGRIGFGTLLNNLATKSLSGSGGWPMSVWLTPDLNPVYGGTYFPPNNRYFGQPGFPQLLVSLASQWQENEAKFKESGVKIMEVLDRTSRLPAPGTSSMPGEEAVAKCFAQLSSSYEPHYGGFSESPKFPQPSNLNFLFTYHALRPHRDDAKRGLEMALHTLTKMDRGGIHDHVAQGFARYSTDERWHVPHFEKMLYDQAQLTISYLDAYVATGNTKFSDVVRDILTYVMRDLSHPSGGFYSAEDADSLPTADAKEKREGAFCVWTREEITQLLSEPVREGHEMTLDKVFCHHYSVVKGGNVNPYQDPHDELKNQNVLIEHGTVEETSQEFDLSQEECEAALAKAREILYNARQKRPRPHLDDKMLTSWNGMMLGAMVRAGAVLGDNTYIQRAVKAAEFVKSYLYKDDNGSSIEGYADDYAWIIRGFINLYEATLDTDWLELAEALQDKQNELFWDPQGNGYYMTQAGDESILLRIKEDQDGAEPSANSVSLGNLIRLSTILDHPEYRTKAEAIFCLFSDRLNKIPIALPEMTTALLLYQQSPVQIILAGKNGSNSLKEMMHVIHTEPIPDRVFMLADDNQESFMYARHPSLSRYHPKVTDETLAYVCRNFKCLLPVNNPDQLREILKKSSEASGQ</sequence>
<dbReference type="Proteomes" id="UP000747542">
    <property type="component" value="Unassembled WGS sequence"/>
</dbReference>
<reference evidence="3" key="1">
    <citation type="journal article" date="2021" name="Sci. Adv.">
        <title>The American lobster genome reveals insights on longevity, neural, and immune adaptations.</title>
        <authorList>
            <person name="Polinski J.M."/>
            <person name="Zimin A.V."/>
            <person name="Clark K.F."/>
            <person name="Kohn A.B."/>
            <person name="Sadowski N."/>
            <person name="Timp W."/>
            <person name="Ptitsyn A."/>
            <person name="Khanna P."/>
            <person name="Romanova D.Y."/>
            <person name="Williams P."/>
            <person name="Greenwood S.J."/>
            <person name="Moroz L.L."/>
            <person name="Walt D.R."/>
            <person name="Bodnar A.G."/>
        </authorList>
    </citation>
    <scope>NUCLEOTIDE SEQUENCE</scope>
    <source>
        <strain evidence="3">GMGI-L3</strain>
    </source>
</reference>
<dbReference type="PANTHER" id="PTHR42899:SF1">
    <property type="entry name" value="SPERMATOGENESIS-ASSOCIATED PROTEIN 20"/>
    <property type="match status" value="1"/>
</dbReference>
<dbReference type="InterPro" id="IPR004879">
    <property type="entry name" value="Ssp411-like_TRX"/>
</dbReference>
<dbReference type="GO" id="GO:0005975">
    <property type="term" value="P:carbohydrate metabolic process"/>
    <property type="evidence" value="ECO:0007669"/>
    <property type="project" value="InterPro"/>
</dbReference>
<dbReference type="Pfam" id="PF03663">
    <property type="entry name" value="Glyco_hydro_76"/>
    <property type="match status" value="1"/>
</dbReference>
<dbReference type="PIRSF" id="PIRSF006402">
    <property type="entry name" value="UCP006402_thioredoxin"/>
    <property type="match status" value="1"/>
</dbReference>
<protein>
    <submittedName>
        <fullName evidence="3">Spermatogenesis-associated protein 20-like</fullName>
    </submittedName>
</protein>
<gene>
    <name evidence="3" type="primary">SPATA20-L</name>
    <name evidence="3" type="ORF">Hamer_G008581</name>
</gene>
<evidence type="ECO:0000313" key="3">
    <source>
        <dbReference type="EMBL" id="KAG7173059.1"/>
    </source>
</evidence>
<dbReference type="InterPro" id="IPR024705">
    <property type="entry name" value="Ssp411"/>
</dbReference>
<name>A0A8J5N4X9_HOMAM</name>
<organism evidence="3 4">
    <name type="scientific">Homarus americanus</name>
    <name type="common">American lobster</name>
    <dbReference type="NCBI Taxonomy" id="6706"/>
    <lineage>
        <taxon>Eukaryota</taxon>
        <taxon>Metazoa</taxon>
        <taxon>Ecdysozoa</taxon>
        <taxon>Arthropoda</taxon>
        <taxon>Crustacea</taxon>
        <taxon>Multicrustacea</taxon>
        <taxon>Malacostraca</taxon>
        <taxon>Eumalacostraca</taxon>
        <taxon>Eucarida</taxon>
        <taxon>Decapoda</taxon>
        <taxon>Pleocyemata</taxon>
        <taxon>Astacidea</taxon>
        <taxon>Nephropoidea</taxon>
        <taxon>Nephropidae</taxon>
        <taxon>Homarus</taxon>
    </lineage>
</organism>
<feature type="region of interest" description="Disordered" evidence="1">
    <location>
        <begin position="35"/>
        <end position="56"/>
    </location>
</feature>
<dbReference type="InterPro" id="IPR005198">
    <property type="entry name" value="Glyco_hydro_76"/>
</dbReference>
<dbReference type="InterPro" id="IPR036249">
    <property type="entry name" value="Thioredoxin-like_sf"/>
</dbReference>
<dbReference type="CDD" id="cd02955">
    <property type="entry name" value="SSP411"/>
    <property type="match status" value="1"/>
</dbReference>
<dbReference type="Gene3D" id="3.40.30.10">
    <property type="entry name" value="Glutaredoxin"/>
    <property type="match status" value="2"/>
</dbReference>
<dbReference type="InterPro" id="IPR008928">
    <property type="entry name" value="6-hairpin_glycosidase_sf"/>
</dbReference>
<proteinExistence type="predicted"/>
<dbReference type="Gene3D" id="1.50.10.20">
    <property type="match status" value="1"/>
</dbReference>
<dbReference type="PANTHER" id="PTHR42899">
    <property type="entry name" value="SPERMATOGENESIS-ASSOCIATED PROTEIN 20"/>
    <property type="match status" value="1"/>
</dbReference>
<evidence type="ECO:0000313" key="4">
    <source>
        <dbReference type="Proteomes" id="UP000747542"/>
    </source>
</evidence>
<dbReference type="SUPFAM" id="SSF48208">
    <property type="entry name" value="Six-hairpin glycosidases"/>
    <property type="match status" value="1"/>
</dbReference>
<dbReference type="EMBL" id="JAHLQT010010178">
    <property type="protein sequence ID" value="KAG7173059.1"/>
    <property type="molecule type" value="Genomic_DNA"/>
</dbReference>
<dbReference type="Pfam" id="PF03190">
    <property type="entry name" value="Thioredox_DsbH"/>
    <property type="match status" value="1"/>
</dbReference>
<evidence type="ECO:0000259" key="2">
    <source>
        <dbReference type="Pfam" id="PF03190"/>
    </source>
</evidence>
<keyword evidence="4" id="KW-1185">Reference proteome</keyword>